<dbReference type="AlphaFoldDB" id="A0A8B0SXJ6"/>
<reference evidence="1" key="1">
    <citation type="submission" date="2020-01" db="EMBL/GenBank/DDBJ databases">
        <authorList>
            <person name="Qin S."/>
        </authorList>
    </citation>
    <scope>NUCLEOTIDE SEQUENCE</scope>
    <source>
        <strain evidence="1">CVir17-16-YZ6g</strain>
        <plasmid evidence="1">p17-15-vir-like</plasmid>
    </source>
</reference>
<sequence length="43" mass="4981">MSFEVRPEESTVWLDVDLPEIEDMPDKVYSVNARGTDINEKKP</sequence>
<accession>A0A8B0SXJ6</accession>
<protein>
    <submittedName>
        <fullName evidence="1">Uncharacterized protein</fullName>
    </submittedName>
</protein>
<keyword evidence="1" id="KW-0614">Plasmid</keyword>
<organism evidence="1">
    <name type="scientific">Klebsiella pneumoniae</name>
    <dbReference type="NCBI Taxonomy" id="573"/>
    <lineage>
        <taxon>Bacteria</taxon>
        <taxon>Pseudomonadati</taxon>
        <taxon>Pseudomonadota</taxon>
        <taxon>Gammaproteobacteria</taxon>
        <taxon>Enterobacterales</taxon>
        <taxon>Enterobacteriaceae</taxon>
        <taxon>Klebsiella/Raoultella group</taxon>
        <taxon>Klebsiella</taxon>
        <taxon>Klebsiella pneumoniae complex</taxon>
    </lineage>
</organism>
<geneLocation type="plasmid" evidence="1">
    <name>p17-15-vir-like</name>
</geneLocation>
<dbReference type="EMBL" id="MN956836">
    <property type="protein sequence ID" value="QTX15028.1"/>
    <property type="molecule type" value="Genomic_DNA"/>
</dbReference>
<evidence type="ECO:0000313" key="1">
    <source>
        <dbReference type="EMBL" id="QTX15028.1"/>
    </source>
</evidence>
<proteinExistence type="predicted"/>
<name>A0A8B0SXJ6_KLEPN</name>